<organism evidence="5">
    <name type="scientific">Uncultured Desulfatiglans sp</name>
    <dbReference type="NCBI Taxonomy" id="1748965"/>
    <lineage>
        <taxon>Bacteria</taxon>
        <taxon>Pseudomonadati</taxon>
        <taxon>Thermodesulfobacteriota</taxon>
        <taxon>Desulfobacteria</taxon>
        <taxon>Desulfatiglandales</taxon>
        <taxon>Desulfatiglandaceae</taxon>
        <taxon>Desulfatiglans</taxon>
        <taxon>environmental samples</taxon>
    </lineage>
</organism>
<feature type="domain" description="AMP-binding enzyme C-terminal" evidence="4">
    <location>
        <begin position="418"/>
        <end position="487"/>
    </location>
</feature>
<evidence type="ECO:0000259" key="3">
    <source>
        <dbReference type="Pfam" id="PF00501"/>
    </source>
</evidence>
<dbReference type="GO" id="GO:0031956">
    <property type="term" value="F:medium-chain fatty acid-CoA ligase activity"/>
    <property type="evidence" value="ECO:0007669"/>
    <property type="project" value="TreeGrafter"/>
</dbReference>
<dbReference type="SUPFAM" id="SSF56801">
    <property type="entry name" value="Acetyl-CoA synthetase-like"/>
    <property type="match status" value="1"/>
</dbReference>
<protein>
    <submittedName>
        <fullName evidence="5">AMP-binding enzyme</fullName>
    </submittedName>
</protein>
<dbReference type="Pfam" id="PF13193">
    <property type="entry name" value="AMP-binding_C"/>
    <property type="match status" value="1"/>
</dbReference>
<evidence type="ECO:0000259" key="4">
    <source>
        <dbReference type="Pfam" id="PF13193"/>
    </source>
</evidence>
<sequence length="507" mass="56213">MGLYDFTFYDLVNRNAFSYGRKAAWFEVDDSRSLTFAEYKEQVDRLAQGLQACGVRKGDRIGILGKNCLEYFILYGAAAALGAIVLPINWRLSAPEIEYNLNDCTPRFLFAGAEFQGLIEEIRGRLGSVERFFSLEANGGRFEPIQSLLSGDGSFEAPDVASDDGFVIIHTAAVAGRPRGALLSHGNLFCSDMHFDYFCGLNSTDVHLNLLPLFHVGGLHMATAIFHAGALNVNMSKFDAAKAVDLIEEKGVTFMFDFAPILASILDTHEKTGQDISSLKSVVGLESAETIERYQKITGGTFFCMYGQTETSCVATFAPYNDRPGSAGRMLPLARVQLVDEYDRPVPVGQVGEITMKGPMVFRGYWNLPEDNRYVFRDGWHHTGDLGRFDEEGFLWYAGRKAEKELIKPGGENVYPAEVEKAILEHPAIHRTVVFGVPDPKWKEGIKAVCELKAGEALSAEALIDFVGKRIARYKKPQYVEFVDAMPVLEDGNPDRAKVKERYGGRA</sequence>
<dbReference type="InterPro" id="IPR000873">
    <property type="entry name" value="AMP-dep_synth/lig_dom"/>
</dbReference>
<dbReference type="AlphaFoldDB" id="A0A653ADR5"/>
<evidence type="ECO:0000256" key="2">
    <source>
        <dbReference type="ARBA" id="ARBA00022598"/>
    </source>
</evidence>
<evidence type="ECO:0000256" key="1">
    <source>
        <dbReference type="ARBA" id="ARBA00006432"/>
    </source>
</evidence>
<dbReference type="InterPro" id="IPR025110">
    <property type="entry name" value="AMP-bd_C"/>
</dbReference>
<keyword evidence="2" id="KW-0436">Ligase</keyword>
<comment type="similarity">
    <text evidence="1">Belongs to the ATP-dependent AMP-binding enzyme family.</text>
</comment>
<dbReference type="InterPro" id="IPR042099">
    <property type="entry name" value="ANL_N_sf"/>
</dbReference>
<dbReference type="Gene3D" id="3.40.50.12780">
    <property type="entry name" value="N-terminal domain of ligase-like"/>
    <property type="match status" value="1"/>
</dbReference>
<dbReference type="Pfam" id="PF00501">
    <property type="entry name" value="AMP-binding"/>
    <property type="match status" value="1"/>
</dbReference>
<feature type="domain" description="AMP-dependent synthetase/ligase" evidence="3">
    <location>
        <begin position="17"/>
        <end position="366"/>
    </location>
</feature>
<evidence type="ECO:0000313" key="5">
    <source>
        <dbReference type="EMBL" id="VBB46147.1"/>
    </source>
</evidence>
<dbReference type="PANTHER" id="PTHR43201">
    <property type="entry name" value="ACYL-COA SYNTHETASE"/>
    <property type="match status" value="1"/>
</dbReference>
<dbReference type="GO" id="GO:0006631">
    <property type="term" value="P:fatty acid metabolic process"/>
    <property type="evidence" value="ECO:0007669"/>
    <property type="project" value="TreeGrafter"/>
</dbReference>
<accession>A0A653ADR5</accession>
<gene>
    <name evidence="5" type="ORF">TRIP_B40065</name>
</gene>
<reference evidence="5" key="1">
    <citation type="submission" date="2018-07" db="EMBL/GenBank/DDBJ databases">
        <authorList>
            <consortium name="Genoscope - CEA"/>
            <person name="William W."/>
        </authorList>
    </citation>
    <scope>NUCLEOTIDE SEQUENCE</scope>
    <source>
        <strain evidence="5">IK1</strain>
    </source>
</reference>
<dbReference type="Gene3D" id="3.30.300.30">
    <property type="match status" value="1"/>
</dbReference>
<dbReference type="InterPro" id="IPR045851">
    <property type="entry name" value="AMP-bd_C_sf"/>
</dbReference>
<name>A0A653ADR5_UNCDX</name>
<dbReference type="CDD" id="cd17637">
    <property type="entry name" value="ACLS-CaiC"/>
    <property type="match status" value="1"/>
</dbReference>
<dbReference type="EMBL" id="UPXX01000031">
    <property type="protein sequence ID" value="VBB46147.1"/>
    <property type="molecule type" value="Genomic_DNA"/>
</dbReference>
<proteinExistence type="inferred from homology"/>
<dbReference type="PANTHER" id="PTHR43201:SF5">
    <property type="entry name" value="MEDIUM-CHAIN ACYL-COA LIGASE ACSF2, MITOCHONDRIAL"/>
    <property type="match status" value="1"/>
</dbReference>